<name>A0AA41YSI6_9PROT</name>
<keyword evidence="1" id="KW-0732">Signal</keyword>
<proteinExistence type="predicted"/>
<dbReference type="RefSeq" id="WP_264716723.1">
    <property type="nucleotide sequence ID" value="NZ_JAPDNT010000050.1"/>
</dbReference>
<evidence type="ECO:0000313" key="2">
    <source>
        <dbReference type="EMBL" id="MCW3477757.1"/>
    </source>
</evidence>
<organism evidence="2 3">
    <name type="scientific">Limobrevibacterium gyesilva</name>
    <dbReference type="NCBI Taxonomy" id="2991712"/>
    <lineage>
        <taxon>Bacteria</taxon>
        <taxon>Pseudomonadati</taxon>
        <taxon>Pseudomonadota</taxon>
        <taxon>Alphaproteobacteria</taxon>
        <taxon>Acetobacterales</taxon>
        <taxon>Acetobacteraceae</taxon>
        <taxon>Limobrevibacterium</taxon>
    </lineage>
</organism>
<evidence type="ECO:0008006" key="4">
    <source>
        <dbReference type="Google" id="ProtNLM"/>
    </source>
</evidence>
<evidence type="ECO:0000313" key="3">
    <source>
        <dbReference type="Proteomes" id="UP001165679"/>
    </source>
</evidence>
<comment type="caution">
    <text evidence="2">The sequence shown here is derived from an EMBL/GenBank/DDBJ whole genome shotgun (WGS) entry which is preliminary data.</text>
</comment>
<keyword evidence="3" id="KW-1185">Reference proteome</keyword>
<gene>
    <name evidence="2" type="ORF">OL599_24710</name>
</gene>
<dbReference type="Proteomes" id="UP001165679">
    <property type="component" value="Unassembled WGS sequence"/>
</dbReference>
<dbReference type="EMBL" id="JAPDNT010000050">
    <property type="protein sequence ID" value="MCW3477757.1"/>
    <property type="molecule type" value="Genomic_DNA"/>
</dbReference>
<reference evidence="2" key="1">
    <citation type="submission" date="2022-09" db="EMBL/GenBank/DDBJ databases">
        <title>Rhodovastum sp. nov. RN2-1 isolated from soil in Seongnam, South Korea.</title>
        <authorList>
            <person name="Le N.T."/>
        </authorList>
    </citation>
    <scope>NUCLEOTIDE SEQUENCE</scope>
    <source>
        <strain evidence="2">RN2-1</strain>
    </source>
</reference>
<dbReference type="AlphaFoldDB" id="A0AA41YSI6"/>
<reference evidence="2" key="2">
    <citation type="submission" date="2022-10" db="EMBL/GenBank/DDBJ databases">
        <authorList>
            <person name="Trinh H.N."/>
        </authorList>
    </citation>
    <scope>NUCLEOTIDE SEQUENCE</scope>
    <source>
        <strain evidence="2">RN2-1</strain>
    </source>
</reference>
<accession>A0AA41YSI6</accession>
<feature type="chain" id="PRO_5041376908" description="Lipoprotein SmpA/OmlA domain-containing protein" evidence="1">
    <location>
        <begin position="18"/>
        <end position="126"/>
    </location>
</feature>
<sequence>MMARWALALVLPMTLLAACAPKVGAPEGAPAPVAAEPARPRPVPPEHVAALIGVGPEAVEAALGAPVLRRAEGTAEVWLYATAEGCRLDVVLFPEKSGLRVAHASTRTPVRMTETSCLRAIADRPA</sequence>
<feature type="signal peptide" evidence="1">
    <location>
        <begin position="1"/>
        <end position="17"/>
    </location>
</feature>
<protein>
    <recommendedName>
        <fullName evidence="4">Lipoprotein SmpA/OmlA domain-containing protein</fullName>
    </recommendedName>
</protein>
<dbReference type="PROSITE" id="PS51257">
    <property type="entry name" value="PROKAR_LIPOPROTEIN"/>
    <property type="match status" value="1"/>
</dbReference>
<evidence type="ECO:0000256" key="1">
    <source>
        <dbReference type="SAM" id="SignalP"/>
    </source>
</evidence>